<organism evidence="8 9">
    <name type="scientific">Populus trichocarpa</name>
    <name type="common">Western balsam poplar</name>
    <name type="synonym">Populus balsamifera subsp. trichocarpa</name>
    <dbReference type="NCBI Taxonomy" id="3694"/>
    <lineage>
        <taxon>Eukaryota</taxon>
        <taxon>Viridiplantae</taxon>
        <taxon>Streptophyta</taxon>
        <taxon>Embryophyta</taxon>
        <taxon>Tracheophyta</taxon>
        <taxon>Spermatophyta</taxon>
        <taxon>Magnoliopsida</taxon>
        <taxon>eudicotyledons</taxon>
        <taxon>Gunneridae</taxon>
        <taxon>Pentapetalae</taxon>
        <taxon>rosids</taxon>
        <taxon>fabids</taxon>
        <taxon>Malpighiales</taxon>
        <taxon>Salicaceae</taxon>
        <taxon>Saliceae</taxon>
        <taxon>Populus</taxon>
    </lineage>
</organism>
<dbReference type="InterPro" id="IPR035595">
    <property type="entry name" value="UDP_glycos_trans_CS"/>
</dbReference>
<evidence type="ECO:0000256" key="4">
    <source>
        <dbReference type="ARBA" id="ARBA00022679"/>
    </source>
</evidence>
<dbReference type="SMR" id="A0A3N7G6Y6"/>
<accession>A0A3N7G6Y6</accession>
<evidence type="ECO:0000313" key="9">
    <source>
        <dbReference type="Proteomes" id="UP000006729"/>
    </source>
</evidence>
<dbReference type="SUPFAM" id="SSF53756">
    <property type="entry name" value="UDP-Glycosyltransferase/glycogen phosphorylase"/>
    <property type="match status" value="1"/>
</dbReference>
<dbReference type="AlphaFoldDB" id="A0A3N7G6Y6"/>
<evidence type="ECO:0000313" key="8">
    <source>
        <dbReference type="EMBL" id="RQP02938.1"/>
    </source>
</evidence>
<reference evidence="8 9" key="1">
    <citation type="journal article" date="2006" name="Science">
        <title>The genome of black cottonwood, Populus trichocarpa (Torr. &amp; Gray).</title>
        <authorList>
            <person name="Tuskan G.A."/>
            <person name="Difazio S."/>
            <person name="Jansson S."/>
            <person name="Bohlmann J."/>
            <person name="Grigoriev I."/>
            <person name="Hellsten U."/>
            <person name="Putnam N."/>
            <person name="Ralph S."/>
            <person name="Rombauts S."/>
            <person name="Salamov A."/>
            <person name="Schein J."/>
            <person name="Sterck L."/>
            <person name="Aerts A."/>
            <person name="Bhalerao R.R."/>
            <person name="Bhalerao R.P."/>
            <person name="Blaudez D."/>
            <person name="Boerjan W."/>
            <person name="Brun A."/>
            <person name="Brunner A."/>
            <person name="Busov V."/>
            <person name="Campbell M."/>
            <person name="Carlson J."/>
            <person name="Chalot M."/>
            <person name="Chapman J."/>
            <person name="Chen G.L."/>
            <person name="Cooper D."/>
            <person name="Coutinho P.M."/>
            <person name="Couturier J."/>
            <person name="Covert S."/>
            <person name="Cronk Q."/>
            <person name="Cunningham R."/>
            <person name="Davis J."/>
            <person name="Degroeve S."/>
            <person name="Dejardin A."/>
            <person name="Depamphilis C."/>
            <person name="Detter J."/>
            <person name="Dirks B."/>
            <person name="Dubchak I."/>
            <person name="Duplessis S."/>
            <person name="Ehlting J."/>
            <person name="Ellis B."/>
            <person name="Gendler K."/>
            <person name="Goodstein D."/>
            <person name="Gribskov M."/>
            <person name="Grimwood J."/>
            <person name="Groover A."/>
            <person name="Gunter L."/>
            <person name="Hamberger B."/>
            <person name="Heinze B."/>
            <person name="Helariutta Y."/>
            <person name="Henrissat B."/>
            <person name="Holligan D."/>
            <person name="Holt R."/>
            <person name="Huang W."/>
            <person name="Islam-Faridi N."/>
            <person name="Jones S."/>
            <person name="Jones-Rhoades M."/>
            <person name="Jorgensen R."/>
            <person name="Joshi C."/>
            <person name="Kangasjarvi J."/>
            <person name="Karlsson J."/>
            <person name="Kelleher C."/>
            <person name="Kirkpatrick R."/>
            <person name="Kirst M."/>
            <person name="Kohler A."/>
            <person name="Kalluri U."/>
            <person name="Larimer F."/>
            <person name="Leebens-Mack J."/>
            <person name="Leple J.C."/>
            <person name="Locascio P."/>
            <person name="Lou Y."/>
            <person name="Lucas S."/>
            <person name="Martin F."/>
            <person name="Montanini B."/>
            <person name="Napoli C."/>
            <person name="Nelson D.R."/>
            <person name="Nelson C."/>
            <person name="Nieminen K."/>
            <person name="Nilsson O."/>
            <person name="Pereda V."/>
            <person name="Peter G."/>
            <person name="Philippe R."/>
            <person name="Pilate G."/>
            <person name="Poliakov A."/>
            <person name="Razumovskaya J."/>
            <person name="Richardson P."/>
            <person name="Rinaldi C."/>
            <person name="Ritland K."/>
            <person name="Rouze P."/>
            <person name="Ryaboy D."/>
            <person name="Schmutz J."/>
            <person name="Schrader J."/>
            <person name="Segerman B."/>
            <person name="Shin H."/>
            <person name="Siddiqui A."/>
            <person name="Sterky F."/>
            <person name="Terry A."/>
            <person name="Tsai C.J."/>
            <person name="Uberbacher E."/>
            <person name="Unneberg P."/>
            <person name="Vahala J."/>
            <person name="Wall K."/>
            <person name="Wessler S."/>
            <person name="Yang G."/>
            <person name="Yin T."/>
            <person name="Douglas C."/>
            <person name="Marra M."/>
            <person name="Sandberg G."/>
            <person name="Van de Peer Y."/>
            <person name="Rokhsar D."/>
        </authorList>
    </citation>
    <scope>NUCLEOTIDE SEQUENCE [LARGE SCALE GENOMIC DNA]</scope>
    <source>
        <strain evidence="9">cv. Nisqually</strain>
    </source>
</reference>
<dbReference type="Proteomes" id="UP000006729">
    <property type="component" value="Chromosome 18"/>
</dbReference>
<dbReference type="GO" id="GO:0009718">
    <property type="term" value="P:anthocyanin-containing compound biosynthetic process"/>
    <property type="evidence" value="ECO:0007669"/>
    <property type="project" value="UniProtKB-UniPathway"/>
</dbReference>
<comment type="similarity">
    <text evidence="2 6">Belongs to the UDP-glycosyltransferase family.</text>
</comment>
<dbReference type="EMBL" id="CM009307">
    <property type="protein sequence ID" value="RQP02938.1"/>
    <property type="molecule type" value="Genomic_DNA"/>
</dbReference>
<evidence type="ECO:0000256" key="7">
    <source>
        <dbReference type="RuleBase" id="RU362057"/>
    </source>
</evidence>
<dbReference type="UniPathway" id="UPA00009"/>
<dbReference type="EC" id="2.4.1.-" evidence="7"/>
<comment type="pathway">
    <text evidence="1">Pigment biosynthesis; anthocyanin biosynthesis.</text>
</comment>
<dbReference type="Gene3D" id="3.40.50.2000">
    <property type="entry name" value="Glycogen Phosphorylase B"/>
    <property type="match status" value="2"/>
</dbReference>
<evidence type="ECO:0000256" key="5">
    <source>
        <dbReference type="ARBA" id="ARBA00047606"/>
    </source>
</evidence>
<protein>
    <recommendedName>
        <fullName evidence="7">Glycosyltransferase</fullName>
        <ecNumber evidence="7">2.4.1.-</ecNumber>
    </recommendedName>
</protein>
<keyword evidence="4 6" id="KW-0808">Transferase</keyword>
<dbReference type="PANTHER" id="PTHR11926">
    <property type="entry name" value="GLUCOSYL/GLUCURONOSYL TRANSFERASES"/>
    <property type="match status" value="1"/>
</dbReference>
<dbReference type="GO" id="GO:0047213">
    <property type="term" value="F:anthocyanidin 3-O-glucosyltransferase activity"/>
    <property type="evidence" value="ECO:0007669"/>
    <property type="project" value="UniProtKB-EC"/>
</dbReference>
<dbReference type="FunFam" id="3.40.50.2000:FF:000091">
    <property type="entry name" value="Glycosyltransferase"/>
    <property type="match status" value="1"/>
</dbReference>
<evidence type="ECO:0000256" key="2">
    <source>
        <dbReference type="ARBA" id="ARBA00009995"/>
    </source>
</evidence>
<dbReference type="Pfam" id="PF00201">
    <property type="entry name" value="UDPGT"/>
    <property type="match status" value="1"/>
</dbReference>
<dbReference type="FunFam" id="3.40.50.2000:FF:000129">
    <property type="entry name" value="Glycosyltransferase"/>
    <property type="match status" value="1"/>
</dbReference>
<dbReference type="OrthoDB" id="5835829at2759"/>
<dbReference type="OMA" id="DRHAPRT"/>
<dbReference type="PROSITE" id="PS00375">
    <property type="entry name" value="UDPGT"/>
    <property type="match status" value="1"/>
</dbReference>
<keyword evidence="9" id="KW-1185">Reference proteome</keyword>
<dbReference type="InParanoid" id="A0A3N7G6Y6"/>
<keyword evidence="3 6" id="KW-0328">Glycosyltransferase</keyword>
<name>A0A3N7G6Y6_POPTR</name>
<dbReference type="Gramene" id="Potri.018G096000.2.v4.1">
    <property type="protein sequence ID" value="Potri.018G096000.2.v4.1"/>
    <property type="gene ID" value="Potri.018G096000.v4.1"/>
</dbReference>
<dbReference type="PANTHER" id="PTHR11926:SF774">
    <property type="entry name" value="UDP-GLYCOSYLTRANSFERASE 85A1-RELATED"/>
    <property type="match status" value="1"/>
</dbReference>
<dbReference type="InterPro" id="IPR002213">
    <property type="entry name" value="UDP_glucos_trans"/>
</dbReference>
<dbReference type="GO" id="GO:0035251">
    <property type="term" value="F:UDP-glucosyltransferase activity"/>
    <property type="evidence" value="ECO:0000318"/>
    <property type="project" value="GO_Central"/>
</dbReference>
<evidence type="ECO:0000256" key="6">
    <source>
        <dbReference type="RuleBase" id="RU003718"/>
    </source>
</evidence>
<gene>
    <name evidence="8" type="ORF">POPTR_018G096000</name>
</gene>
<evidence type="ECO:0000256" key="1">
    <source>
        <dbReference type="ARBA" id="ARBA00004935"/>
    </source>
</evidence>
<proteinExistence type="inferred from homology"/>
<dbReference type="CDD" id="cd03784">
    <property type="entry name" value="GT1_Gtf-like"/>
    <property type="match status" value="1"/>
</dbReference>
<sequence length="454" mass="50523">MSEAKNDLKHIAVLAFPFATHAAPLFSLIRRLSTMAPQAKFSFFSTKESNSKIFSNQGRMESIKPYNVNDGLPEDYMISFANPHEPVEYFLKAVPGNFKQAMEVAVQVIGREITCIISDAFFWFGADIARELHVPWVPLWTAGPRPLLLHLETDLVRQKMGGDGKVFDGVPEDRTMDFLPGFSEIRAADIPKELLYEDEKPGIPAILYKMGKMLPRAAAGVLSSWEKLDPDVVNQLQSRLHNFLEVGPLVLTSPDPVMSDPQCCLEWLDKQKRGSVLYVCFGSMIMPPPHELAELAEALEECDSPFLWSFRDNPEAKLPEGFLERTKEKGKVVSWTPQLKVLQHNATGVFLTHAGWNSISESIVGCVPMICRPFFGDQALNTRTVEAIWKIGVGIEGGTITKDGVTKAIKLILSTEEGEKMRKNVEHLQHLALDAVSNGSSSKNFEALLVVVTK</sequence>
<evidence type="ECO:0000256" key="3">
    <source>
        <dbReference type="ARBA" id="ARBA00022676"/>
    </source>
</evidence>
<comment type="catalytic activity">
    <reaction evidence="5">
        <text>an anthocyanidin + UDP-alpha-D-glucose + H(+) = an anthocyanidin 3-O-beta-D-glucoside + UDP</text>
        <dbReference type="Rhea" id="RHEA:20093"/>
        <dbReference type="ChEBI" id="CHEBI:15378"/>
        <dbReference type="ChEBI" id="CHEBI:16307"/>
        <dbReference type="ChEBI" id="CHEBI:58223"/>
        <dbReference type="ChEBI" id="CHEBI:58885"/>
        <dbReference type="ChEBI" id="CHEBI:143576"/>
        <dbReference type="EC" id="2.4.1.115"/>
    </reaction>
</comment>